<dbReference type="InterPro" id="IPR024079">
    <property type="entry name" value="MetalloPept_cat_dom_sf"/>
</dbReference>
<organism evidence="2">
    <name type="scientific">Lepeophtheirus salmonis</name>
    <name type="common">Salmon louse</name>
    <name type="synonym">Caligus salmonis</name>
    <dbReference type="NCBI Taxonomy" id="72036"/>
    <lineage>
        <taxon>Eukaryota</taxon>
        <taxon>Metazoa</taxon>
        <taxon>Ecdysozoa</taxon>
        <taxon>Arthropoda</taxon>
        <taxon>Crustacea</taxon>
        <taxon>Multicrustacea</taxon>
        <taxon>Hexanauplia</taxon>
        <taxon>Copepoda</taxon>
        <taxon>Siphonostomatoida</taxon>
        <taxon>Caligidae</taxon>
        <taxon>Lepeophtheirus</taxon>
    </lineage>
</organism>
<dbReference type="GO" id="GO:0016485">
    <property type="term" value="P:protein processing"/>
    <property type="evidence" value="ECO:0007669"/>
    <property type="project" value="TreeGrafter"/>
</dbReference>
<dbReference type="GO" id="GO:0004222">
    <property type="term" value="F:metalloendopeptidase activity"/>
    <property type="evidence" value="ECO:0007669"/>
    <property type="project" value="InterPro"/>
</dbReference>
<dbReference type="Pfam" id="PF01431">
    <property type="entry name" value="Peptidase_M13"/>
    <property type="match status" value="1"/>
</dbReference>
<dbReference type="OrthoDB" id="6475849at2759"/>
<name>A0A0K2T2N6_LEPSM</name>
<feature type="non-terminal residue" evidence="2">
    <location>
        <position position="97"/>
    </location>
</feature>
<dbReference type="PANTHER" id="PTHR11733:SF133">
    <property type="entry name" value="PHOSPHATE-REGULATING NEUTRAL ENDOPEPTIDASE PHEX"/>
    <property type="match status" value="1"/>
</dbReference>
<proteinExistence type="predicted"/>
<accession>A0A0K2T2N6</accession>
<evidence type="ECO:0000313" key="2">
    <source>
        <dbReference type="EMBL" id="CDW20075.1"/>
    </source>
</evidence>
<dbReference type="InterPro" id="IPR018497">
    <property type="entry name" value="Peptidase_M13_C"/>
</dbReference>
<feature type="domain" description="Peptidase M13 C-terminal" evidence="1">
    <location>
        <begin position="9"/>
        <end position="97"/>
    </location>
</feature>
<protein>
    <submittedName>
        <fullName evidence="2">Membrane metalloendopeptidase [Myotis lucifugus]</fullName>
    </submittedName>
</protein>
<gene>
    <name evidence="2" type="primary">MME</name>
</gene>
<reference evidence="2" key="1">
    <citation type="submission" date="2014-05" db="EMBL/GenBank/DDBJ databases">
        <authorList>
            <person name="Chronopoulou M."/>
        </authorList>
    </citation>
    <scope>NUCLEOTIDE SEQUENCE</scope>
    <source>
        <tissue evidence="2">Whole organism</tissue>
    </source>
</reference>
<dbReference type="PROSITE" id="PS51885">
    <property type="entry name" value="NEPRILYSIN"/>
    <property type="match status" value="1"/>
</dbReference>
<dbReference type="EMBL" id="HACA01002714">
    <property type="protein sequence ID" value="CDW20075.1"/>
    <property type="molecule type" value="Transcribed_RNA"/>
</dbReference>
<dbReference type="PANTHER" id="PTHR11733">
    <property type="entry name" value="ZINC METALLOPROTEASE FAMILY M13 NEPRILYSIN-RELATED"/>
    <property type="match status" value="1"/>
</dbReference>
<dbReference type="GO" id="GO:0005886">
    <property type="term" value="C:plasma membrane"/>
    <property type="evidence" value="ECO:0007669"/>
    <property type="project" value="TreeGrafter"/>
</dbReference>
<evidence type="ECO:0000259" key="1">
    <source>
        <dbReference type="Pfam" id="PF01431"/>
    </source>
</evidence>
<dbReference type="InterPro" id="IPR000718">
    <property type="entry name" value="Peptidase_M13"/>
</dbReference>
<dbReference type="Gene3D" id="3.40.390.10">
    <property type="entry name" value="Collagenase (Catalytic Domain)"/>
    <property type="match status" value="1"/>
</dbReference>
<dbReference type="AlphaFoldDB" id="A0A0K2T2N6"/>
<dbReference type="SUPFAM" id="SSF55486">
    <property type="entry name" value="Metalloproteases ('zincins'), catalytic domain"/>
    <property type="match status" value="1"/>
</dbReference>
<sequence>MINFFIIQAFKNRQKTENIEKVQLPGFENFSHDQLFFLNFAQVWCGTARLESLRNKLRSAVHAPGNYRVKGTLANSKEFAIAFQCPKNSEMNPESKC</sequence>